<protein>
    <submittedName>
        <fullName evidence="3">Uncharacterized protein</fullName>
    </submittedName>
</protein>
<dbReference type="AntiFam" id="ANF00143">
    <property type="entry name" value="Shadow ORF (opposite mdtB)"/>
</dbReference>
<evidence type="ECO:0000313" key="3">
    <source>
        <dbReference type="EMBL" id="VGM55726.1"/>
    </source>
</evidence>
<evidence type="ECO:0000256" key="1">
    <source>
        <dbReference type="SAM" id="MobiDB-lite"/>
    </source>
</evidence>
<dbReference type="EMBL" id="CAAHDG010000042">
    <property type="protein sequence ID" value="VGM55726.1"/>
    <property type="molecule type" value="Genomic_DNA"/>
</dbReference>
<proteinExistence type="predicted"/>
<gene>
    <name evidence="3" type="ORF">SAMEA4873561_05303</name>
    <name evidence="2" type="ORF">SAMEA4873650_04993</name>
</gene>
<sequence length="93" mass="10863">MIPLLKPFVRIFNHHNGGIHHRTDGNRYPSQRHDIGVQSLEVHDDKGDTQAKWQRNNRHQGRTDMPEEQCANDSNNDKLFKKLVTEVINRPVD</sequence>
<accession>A0A486W096</accession>
<dbReference type="AlphaFoldDB" id="A0A486W096"/>
<feature type="region of interest" description="Disordered" evidence="1">
    <location>
        <begin position="42"/>
        <end position="74"/>
    </location>
</feature>
<reference evidence="3" key="1">
    <citation type="submission" date="2019-03" db="EMBL/GenBank/DDBJ databases">
        <authorList>
            <consortium name="Pathogen Informatics"/>
        </authorList>
    </citation>
    <scope>NUCLEOTIDE SEQUENCE</scope>
    <source>
        <strain evidence="3">5012STDY7626360</strain>
        <strain evidence="2">5012STDY7626448</strain>
    </source>
</reference>
<dbReference type="EMBL" id="CAAHCU010000034">
    <property type="protein sequence ID" value="VGM08028.1"/>
    <property type="molecule type" value="Genomic_DNA"/>
</dbReference>
<name>A0A486W096_KLEPN</name>
<evidence type="ECO:0000313" key="2">
    <source>
        <dbReference type="EMBL" id="VGM08028.1"/>
    </source>
</evidence>
<organism evidence="3">
    <name type="scientific">Klebsiella pneumoniae</name>
    <dbReference type="NCBI Taxonomy" id="573"/>
    <lineage>
        <taxon>Bacteria</taxon>
        <taxon>Pseudomonadati</taxon>
        <taxon>Pseudomonadota</taxon>
        <taxon>Gammaproteobacteria</taxon>
        <taxon>Enterobacterales</taxon>
        <taxon>Enterobacteriaceae</taxon>
        <taxon>Klebsiella/Raoultella group</taxon>
        <taxon>Klebsiella</taxon>
        <taxon>Klebsiella pneumoniae complex</taxon>
    </lineage>
</organism>